<organism evidence="1 2">
    <name type="scientific">Lecanicillium saksenae</name>
    <dbReference type="NCBI Taxonomy" id="468837"/>
    <lineage>
        <taxon>Eukaryota</taxon>
        <taxon>Fungi</taxon>
        <taxon>Dikarya</taxon>
        <taxon>Ascomycota</taxon>
        <taxon>Pezizomycotina</taxon>
        <taxon>Sordariomycetes</taxon>
        <taxon>Hypocreomycetidae</taxon>
        <taxon>Hypocreales</taxon>
        <taxon>Cordycipitaceae</taxon>
        <taxon>Lecanicillium</taxon>
    </lineage>
</organism>
<accession>A0ACC1QVJ5</accession>
<proteinExistence type="predicted"/>
<evidence type="ECO:0000313" key="1">
    <source>
        <dbReference type="EMBL" id="KAJ3494025.1"/>
    </source>
</evidence>
<comment type="caution">
    <text evidence="1">The sequence shown here is derived from an EMBL/GenBank/DDBJ whole genome shotgun (WGS) entry which is preliminary data.</text>
</comment>
<name>A0ACC1QVJ5_9HYPO</name>
<dbReference type="EMBL" id="JANAKD010000423">
    <property type="protein sequence ID" value="KAJ3494025.1"/>
    <property type="molecule type" value="Genomic_DNA"/>
</dbReference>
<sequence length="610" mass="67269">MPIYNHKTELPFSADPTAATALVNIPRRGIMGYFSKKSTAAEPEIVAAAPESGSDEKGIATERSSEENFGATKQAGVRKVEAVAQTWTKWDLVTAYGLIWLYYFATSTAEVVTRTLNPYVTSSFGKHSTSAAVNIVSSIIGGLTKLPLAKILDTWGRPQGLSLMVLIWIIGYIVTACAKSVETYAAALVFSAVGSQGVSYCVTVFIADTSSLKNRGLMLAFATSPYIITTPISGFIAKRIVKDAGWRWGFGLWAIVMPIIMAPLCFVFIWNQMKAKKQGLLESDKKKLTARAVYNYLVDIDIVGLLLLATGWTLFLLPFSLYSYQPQQWRAPIIICFLVFGVLLLIAFCIWEKFFAPVTFIPYKLLMDRTVFFGGLMFSFVFANSAIWGSYFTSMLLVVWNLGVDQTTWVNNIYRIGSCFASIWLGLLMRFTGRFKWVATIYGIPLMLLGVGLMIKFRQANEHIGYVIMTQIFVAFAGGPIVVAGEMAMMAPSDHQHVAVVIAILDVFASFGSAIGSSISGAIWTGTFKNELIKRLPSDAPIDAIYAGIEMQLAYEEGTPIRAGIADAYSASQRYMLTTSVCFLAVAWGCVWVWRDLDIRKKRQVHGNVV</sequence>
<keyword evidence="2" id="KW-1185">Reference proteome</keyword>
<protein>
    <submittedName>
        <fullName evidence="1">Uncharacterized protein</fullName>
    </submittedName>
</protein>
<reference evidence="1" key="1">
    <citation type="submission" date="2022-07" db="EMBL/GenBank/DDBJ databases">
        <title>Genome Sequence of Lecanicillium saksenae.</title>
        <authorList>
            <person name="Buettner E."/>
        </authorList>
    </citation>
    <scope>NUCLEOTIDE SEQUENCE</scope>
    <source>
        <strain evidence="1">VT-O1</strain>
    </source>
</reference>
<gene>
    <name evidence="1" type="ORF">NLG97_g4348</name>
</gene>
<dbReference type="Proteomes" id="UP001148737">
    <property type="component" value="Unassembled WGS sequence"/>
</dbReference>
<evidence type="ECO:0000313" key="2">
    <source>
        <dbReference type="Proteomes" id="UP001148737"/>
    </source>
</evidence>